<sequence>MHRHPGATNLKRAQNTSQGNTRPVSRVPVWFKEETELLIKLNECYKHHKQPNVATKEYFSNKILKQIRVQRSSVPSHST</sequence>
<dbReference type="AlphaFoldDB" id="A0A2A3DZZ1"/>
<dbReference type="Proteomes" id="UP000242457">
    <property type="component" value="Unassembled WGS sequence"/>
</dbReference>
<evidence type="ECO:0000313" key="2">
    <source>
        <dbReference type="EMBL" id="PBC25085.1"/>
    </source>
</evidence>
<accession>A0A2A3DZZ1</accession>
<proteinExistence type="predicted"/>
<name>A0A2A3DZZ1_APICC</name>
<feature type="compositionally biased region" description="Polar residues" evidence="1">
    <location>
        <begin position="11"/>
        <end position="23"/>
    </location>
</feature>
<organism evidence="2 3">
    <name type="scientific">Apis cerana cerana</name>
    <name type="common">Oriental honeybee</name>
    <dbReference type="NCBI Taxonomy" id="94128"/>
    <lineage>
        <taxon>Eukaryota</taxon>
        <taxon>Metazoa</taxon>
        <taxon>Ecdysozoa</taxon>
        <taxon>Arthropoda</taxon>
        <taxon>Hexapoda</taxon>
        <taxon>Insecta</taxon>
        <taxon>Pterygota</taxon>
        <taxon>Neoptera</taxon>
        <taxon>Endopterygota</taxon>
        <taxon>Hymenoptera</taxon>
        <taxon>Apocrita</taxon>
        <taxon>Aculeata</taxon>
        <taxon>Apoidea</taxon>
        <taxon>Anthophila</taxon>
        <taxon>Apidae</taxon>
        <taxon>Apis</taxon>
    </lineage>
</organism>
<evidence type="ECO:0000313" key="3">
    <source>
        <dbReference type="Proteomes" id="UP000242457"/>
    </source>
</evidence>
<reference evidence="2 3" key="1">
    <citation type="submission" date="2014-07" db="EMBL/GenBank/DDBJ databases">
        <title>Genomic and transcriptomic analysis on Apis cerana provide comprehensive insights into honey bee biology.</title>
        <authorList>
            <person name="Diao Q."/>
            <person name="Sun L."/>
            <person name="Zheng H."/>
            <person name="Zheng H."/>
            <person name="Xu S."/>
            <person name="Wang S."/>
            <person name="Zeng Z."/>
            <person name="Hu F."/>
            <person name="Su S."/>
            <person name="Wu J."/>
        </authorList>
    </citation>
    <scope>NUCLEOTIDE SEQUENCE [LARGE SCALE GENOMIC DNA]</scope>
    <source>
        <tissue evidence="2">Pupae without intestine</tissue>
    </source>
</reference>
<evidence type="ECO:0000256" key="1">
    <source>
        <dbReference type="SAM" id="MobiDB-lite"/>
    </source>
</evidence>
<keyword evidence="3" id="KW-1185">Reference proteome</keyword>
<dbReference type="EMBL" id="KZ288528">
    <property type="protein sequence ID" value="PBC25085.1"/>
    <property type="molecule type" value="Genomic_DNA"/>
</dbReference>
<protein>
    <submittedName>
        <fullName evidence="2">Uncharacterized protein</fullName>
    </submittedName>
</protein>
<gene>
    <name evidence="2" type="ORF">APICC_05497</name>
</gene>
<feature type="region of interest" description="Disordered" evidence="1">
    <location>
        <begin position="1"/>
        <end position="25"/>
    </location>
</feature>